<feature type="region of interest" description="Disordered" evidence="1">
    <location>
        <begin position="1"/>
        <end position="83"/>
    </location>
</feature>
<accession>A0A3M8VJC4</accession>
<dbReference type="Proteomes" id="UP000275401">
    <property type="component" value="Unassembled WGS sequence"/>
</dbReference>
<feature type="compositionally biased region" description="Basic and acidic residues" evidence="1">
    <location>
        <begin position="66"/>
        <end position="77"/>
    </location>
</feature>
<feature type="compositionally biased region" description="Basic residues" evidence="1">
    <location>
        <begin position="15"/>
        <end position="47"/>
    </location>
</feature>
<keyword evidence="3" id="KW-1185">Reference proteome</keyword>
<protein>
    <submittedName>
        <fullName evidence="2">Uncharacterized protein</fullName>
    </submittedName>
</protein>
<evidence type="ECO:0000313" key="2">
    <source>
        <dbReference type="EMBL" id="RNG17676.1"/>
    </source>
</evidence>
<dbReference type="AlphaFoldDB" id="A0A3M8VJC4"/>
<gene>
    <name evidence="2" type="ORF">EEJ42_29810</name>
</gene>
<organism evidence="2 3">
    <name type="scientific">Streptomyces botrytidirepellens</name>
    <dbReference type="NCBI Taxonomy" id="2486417"/>
    <lineage>
        <taxon>Bacteria</taxon>
        <taxon>Bacillati</taxon>
        <taxon>Actinomycetota</taxon>
        <taxon>Actinomycetes</taxon>
        <taxon>Kitasatosporales</taxon>
        <taxon>Streptomycetaceae</taxon>
        <taxon>Streptomyces</taxon>
    </lineage>
</organism>
<dbReference type="EMBL" id="RIBZ01000330">
    <property type="protein sequence ID" value="RNG17676.1"/>
    <property type="molecule type" value="Genomic_DNA"/>
</dbReference>
<reference evidence="2 3" key="1">
    <citation type="submission" date="2018-11" db="EMBL/GenBank/DDBJ databases">
        <title>The Potential of Streptomyces as Biocontrol Agents against the Tomato grey mould, Botrytis cinerea (Gray mold) Frontiers in Microbiology.</title>
        <authorList>
            <person name="Li D."/>
        </authorList>
    </citation>
    <scope>NUCLEOTIDE SEQUENCE [LARGE SCALE GENOMIC DNA]</scope>
    <source>
        <strain evidence="2 3">NEAU-LD23</strain>
    </source>
</reference>
<sequence length="105" mass="12832">MRRSCAWPGGAHGRAERRKRCHRRRRRRRRRRRTPRRRPRRHRRRSTRPVWPGRRAWSPRRHSRRPPADRRGGRPHDGGAAAGCRWVRWNPRRRRRAARLVPGAG</sequence>
<comment type="caution">
    <text evidence="2">The sequence shown here is derived from an EMBL/GenBank/DDBJ whole genome shotgun (WGS) entry which is preliminary data.</text>
</comment>
<name>A0A3M8VJC4_9ACTN</name>
<evidence type="ECO:0000313" key="3">
    <source>
        <dbReference type="Proteomes" id="UP000275401"/>
    </source>
</evidence>
<proteinExistence type="predicted"/>
<evidence type="ECO:0000256" key="1">
    <source>
        <dbReference type="SAM" id="MobiDB-lite"/>
    </source>
</evidence>